<sequence length="88" mass="10811">MEYMIFLPSHRGDIWYRGPIDHRQDFLSVICIHWHLRAHGWFFLCRTVVFNHHSHYLLLRAHYACYLQHRQRNNSYEAWKTTTVSLIV</sequence>
<evidence type="ECO:0000313" key="2">
    <source>
        <dbReference type="Proteomes" id="UP000326799"/>
    </source>
</evidence>
<organism evidence="1 2">
    <name type="scientific">Aspergillus novoparasiticus</name>
    <dbReference type="NCBI Taxonomy" id="986946"/>
    <lineage>
        <taxon>Eukaryota</taxon>
        <taxon>Fungi</taxon>
        <taxon>Dikarya</taxon>
        <taxon>Ascomycota</taxon>
        <taxon>Pezizomycotina</taxon>
        <taxon>Eurotiomycetes</taxon>
        <taxon>Eurotiomycetidae</taxon>
        <taxon>Eurotiales</taxon>
        <taxon>Aspergillaceae</taxon>
        <taxon>Aspergillus</taxon>
        <taxon>Aspergillus subgen. Circumdati</taxon>
    </lineage>
</organism>
<name>A0A5N6EDP5_9EURO</name>
<dbReference type="EMBL" id="ML733496">
    <property type="protein sequence ID" value="KAB8215701.1"/>
    <property type="molecule type" value="Genomic_DNA"/>
</dbReference>
<dbReference type="AlphaFoldDB" id="A0A5N6EDP5"/>
<reference evidence="1 2" key="1">
    <citation type="submission" date="2019-04" db="EMBL/GenBank/DDBJ databases">
        <title>Fungal friends and foes A comparative genomics study of 23 Aspergillus species from section Flavi.</title>
        <authorList>
            <consortium name="DOE Joint Genome Institute"/>
            <person name="Kjaerbolling I."/>
            <person name="Vesth T.C."/>
            <person name="Frisvad J.C."/>
            <person name="Nybo J.L."/>
            <person name="Theobald S."/>
            <person name="Kildgaard S."/>
            <person name="Petersen T.I."/>
            <person name="Kuo A."/>
            <person name="Sato A."/>
            <person name="Lyhne E.K."/>
            <person name="Kogle M.E."/>
            <person name="Wiebenga A."/>
            <person name="Kun R.S."/>
            <person name="Lubbers R.J."/>
            <person name="Makela M.R."/>
            <person name="Barry K."/>
            <person name="Chovatia M."/>
            <person name="Clum A."/>
            <person name="Daum C."/>
            <person name="Haridas S."/>
            <person name="He G."/>
            <person name="LaButti K."/>
            <person name="Lipzen A."/>
            <person name="Mondo S."/>
            <person name="Pangilinan J."/>
            <person name="Riley R."/>
            <person name="Salamov A."/>
            <person name="Simmons B.A."/>
            <person name="Magnuson J.K."/>
            <person name="Henrissat B."/>
            <person name="Mortensen U.H."/>
            <person name="Larsen T.O."/>
            <person name="De vries R.P."/>
            <person name="Grigoriev I.V."/>
            <person name="Machida M."/>
            <person name="Baker S.E."/>
            <person name="Andersen M.R."/>
        </authorList>
    </citation>
    <scope>NUCLEOTIDE SEQUENCE [LARGE SCALE GENOMIC DNA]</scope>
    <source>
        <strain evidence="1 2">CBS 126849</strain>
    </source>
</reference>
<dbReference type="Proteomes" id="UP000326799">
    <property type="component" value="Unassembled WGS sequence"/>
</dbReference>
<protein>
    <submittedName>
        <fullName evidence="1">Uncharacterized protein</fullName>
    </submittedName>
</protein>
<gene>
    <name evidence="1" type="ORF">BDV33DRAFT_180393</name>
</gene>
<keyword evidence="2" id="KW-1185">Reference proteome</keyword>
<evidence type="ECO:0000313" key="1">
    <source>
        <dbReference type="EMBL" id="KAB8215701.1"/>
    </source>
</evidence>
<proteinExistence type="predicted"/>
<accession>A0A5N6EDP5</accession>